<proteinExistence type="predicted"/>
<dbReference type="AlphaFoldDB" id="A0A9Q3FGN8"/>
<gene>
    <name evidence="2" type="ORF">O181_079656</name>
</gene>
<evidence type="ECO:0000313" key="3">
    <source>
        <dbReference type="Proteomes" id="UP000765509"/>
    </source>
</evidence>
<accession>A0A9Q3FGN8</accession>
<feature type="region of interest" description="Disordered" evidence="1">
    <location>
        <begin position="67"/>
        <end position="86"/>
    </location>
</feature>
<protein>
    <submittedName>
        <fullName evidence="2">Uncharacterized protein</fullName>
    </submittedName>
</protein>
<comment type="caution">
    <text evidence="2">The sequence shown here is derived from an EMBL/GenBank/DDBJ whole genome shotgun (WGS) entry which is preliminary data.</text>
</comment>
<name>A0A9Q3FGN8_9BASI</name>
<evidence type="ECO:0000313" key="2">
    <source>
        <dbReference type="EMBL" id="MBW0539941.1"/>
    </source>
</evidence>
<evidence type="ECO:0000256" key="1">
    <source>
        <dbReference type="SAM" id="MobiDB-lite"/>
    </source>
</evidence>
<feature type="compositionally biased region" description="Polar residues" evidence="1">
    <location>
        <begin position="77"/>
        <end position="86"/>
    </location>
</feature>
<sequence>MNIFCASTIKENCNPGIVPLIWTKDKFEGSDGLRGWNEGGDFRSAEASSRQARLQWRHFRNEVPSSFIPVPRKGSSQRRIQNQSFD</sequence>
<organism evidence="2 3">
    <name type="scientific">Austropuccinia psidii MF-1</name>
    <dbReference type="NCBI Taxonomy" id="1389203"/>
    <lineage>
        <taxon>Eukaryota</taxon>
        <taxon>Fungi</taxon>
        <taxon>Dikarya</taxon>
        <taxon>Basidiomycota</taxon>
        <taxon>Pucciniomycotina</taxon>
        <taxon>Pucciniomycetes</taxon>
        <taxon>Pucciniales</taxon>
        <taxon>Sphaerophragmiaceae</taxon>
        <taxon>Austropuccinia</taxon>
    </lineage>
</organism>
<dbReference type="Proteomes" id="UP000765509">
    <property type="component" value="Unassembled WGS sequence"/>
</dbReference>
<dbReference type="EMBL" id="AVOT02044581">
    <property type="protein sequence ID" value="MBW0539941.1"/>
    <property type="molecule type" value="Genomic_DNA"/>
</dbReference>
<reference evidence="2" key="1">
    <citation type="submission" date="2021-03" db="EMBL/GenBank/DDBJ databases">
        <title>Draft genome sequence of rust myrtle Austropuccinia psidii MF-1, a brazilian biotype.</title>
        <authorList>
            <person name="Quecine M.C."/>
            <person name="Pachon D.M.R."/>
            <person name="Bonatelli M.L."/>
            <person name="Correr F.H."/>
            <person name="Franceschini L.M."/>
            <person name="Leite T.F."/>
            <person name="Margarido G.R.A."/>
            <person name="Almeida C.A."/>
            <person name="Ferrarezi J.A."/>
            <person name="Labate C.A."/>
        </authorList>
    </citation>
    <scope>NUCLEOTIDE SEQUENCE</scope>
    <source>
        <strain evidence="2">MF-1</strain>
    </source>
</reference>
<keyword evidence="3" id="KW-1185">Reference proteome</keyword>